<dbReference type="Proteomes" id="UP000243200">
    <property type="component" value="Chromosome 6"/>
</dbReference>
<protein>
    <submittedName>
        <fullName evidence="2">Uncharacterized protein</fullName>
    </submittedName>
</protein>
<dbReference type="EMBL" id="LT594510">
    <property type="protein sequence ID" value="SBT76153.1"/>
    <property type="molecule type" value="Genomic_DNA"/>
</dbReference>
<organism evidence="2 3">
    <name type="scientific">Plasmodium ovale</name>
    <name type="common">malaria parasite P. ovale</name>
    <dbReference type="NCBI Taxonomy" id="36330"/>
    <lineage>
        <taxon>Eukaryota</taxon>
        <taxon>Sar</taxon>
        <taxon>Alveolata</taxon>
        <taxon>Apicomplexa</taxon>
        <taxon>Aconoidasida</taxon>
        <taxon>Haemosporida</taxon>
        <taxon>Plasmodiidae</taxon>
        <taxon>Plasmodium</taxon>
        <taxon>Plasmodium (Plasmodium)</taxon>
    </lineage>
</organism>
<accession>A0A1C3KQ67</accession>
<evidence type="ECO:0000313" key="3">
    <source>
        <dbReference type="Proteomes" id="UP000243200"/>
    </source>
</evidence>
<proteinExistence type="predicted"/>
<evidence type="ECO:0000313" key="2">
    <source>
        <dbReference type="EMBL" id="SBT76153.1"/>
    </source>
</evidence>
<reference evidence="2 3" key="1">
    <citation type="submission" date="2016-06" db="EMBL/GenBank/DDBJ databases">
        <authorList>
            <consortium name="Pathogen Informatics"/>
        </authorList>
    </citation>
    <scope>NUCLEOTIDE SEQUENCE [LARGE SCALE GENOMIC DNA]</scope>
    <source>
        <strain evidence="2">PowCR01</strain>
    </source>
</reference>
<sequence>MDDLINDDTEIKRRAWNLHFAPQKTNNRFKFAKREKRKFTVKWVKQKDEKYFIERWTKITVPNEKYDSEDGKEGEQVKSEIKRDAEVNPEKNITRRSYRLNLQSIFQENFAKKNYQDPPSDLGMVHTEGLHILPCFSFPVIEFPFLCEEVIDEKFFFTKNAHSLYFLFLLFNI</sequence>
<dbReference type="AlphaFoldDB" id="A0A1C3KQ67"/>
<dbReference type="VEuPathDB" id="PlasmoDB:POWCR01_060020100"/>
<dbReference type="VEuPathDB" id="PlasmoDB:PocGH01_06025300"/>
<dbReference type="OrthoDB" id="386332at2759"/>
<evidence type="ECO:0000256" key="1">
    <source>
        <dbReference type="SAM" id="MobiDB-lite"/>
    </source>
</evidence>
<gene>
    <name evidence="2" type="primary">PowCR01_060020100</name>
    <name evidence="2" type="ORF">POWCR01_060020100</name>
</gene>
<name>A0A1C3KQ67_PLAOA</name>
<feature type="region of interest" description="Disordered" evidence="1">
    <location>
        <begin position="65"/>
        <end position="84"/>
    </location>
</feature>